<gene>
    <name evidence="3" type="ORF">LTR25_006014</name>
</gene>
<feature type="region of interest" description="Disordered" evidence="1">
    <location>
        <begin position="305"/>
        <end position="327"/>
    </location>
</feature>
<dbReference type="SUPFAM" id="SSF53474">
    <property type="entry name" value="alpha/beta-Hydrolases"/>
    <property type="match status" value="1"/>
</dbReference>
<dbReference type="Gene3D" id="3.40.50.1820">
    <property type="entry name" value="alpha/beta hydrolase"/>
    <property type="match status" value="1"/>
</dbReference>
<evidence type="ECO:0000259" key="2">
    <source>
        <dbReference type="Pfam" id="PF12697"/>
    </source>
</evidence>
<dbReference type="AlphaFoldDB" id="A0AAV9Q4Z5"/>
<accession>A0AAV9Q4Z5</accession>
<comment type="caution">
    <text evidence="3">The sequence shown here is derived from an EMBL/GenBank/DDBJ whole genome shotgun (WGS) entry which is preliminary data.</text>
</comment>
<protein>
    <recommendedName>
        <fullName evidence="2">AB hydrolase-1 domain-containing protein</fullName>
    </recommendedName>
</protein>
<name>A0AAV9Q4Z5_9PEZI</name>
<reference evidence="3 4" key="1">
    <citation type="submission" date="2023-06" db="EMBL/GenBank/DDBJ databases">
        <title>Black Yeasts Isolated from many extreme environments.</title>
        <authorList>
            <person name="Coleine C."/>
            <person name="Stajich J.E."/>
            <person name="Selbmann L."/>
        </authorList>
    </citation>
    <scope>NUCLEOTIDE SEQUENCE [LARGE SCALE GENOMIC DNA]</scope>
    <source>
        <strain evidence="3 4">CCFEE 5887</strain>
    </source>
</reference>
<dbReference type="Proteomes" id="UP001345827">
    <property type="component" value="Unassembled WGS sequence"/>
</dbReference>
<dbReference type="EMBL" id="JAXLQG010000010">
    <property type="protein sequence ID" value="KAK5535007.1"/>
    <property type="molecule type" value="Genomic_DNA"/>
</dbReference>
<evidence type="ECO:0000313" key="3">
    <source>
        <dbReference type="EMBL" id="KAK5535007.1"/>
    </source>
</evidence>
<dbReference type="Pfam" id="PF12697">
    <property type="entry name" value="Abhydrolase_6"/>
    <property type="match status" value="1"/>
</dbReference>
<proteinExistence type="predicted"/>
<organism evidence="3 4">
    <name type="scientific">Vermiconidia calcicola</name>
    <dbReference type="NCBI Taxonomy" id="1690605"/>
    <lineage>
        <taxon>Eukaryota</taxon>
        <taxon>Fungi</taxon>
        <taxon>Dikarya</taxon>
        <taxon>Ascomycota</taxon>
        <taxon>Pezizomycotina</taxon>
        <taxon>Dothideomycetes</taxon>
        <taxon>Dothideomycetidae</taxon>
        <taxon>Mycosphaerellales</taxon>
        <taxon>Extremaceae</taxon>
        <taxon>Vermiconidia</taxon>
    </lineage>
</organism>
<evidence type="ECO:0000313" key="4">
    <source>
        <dbReference type="Proteomes" id="UP001345827"/>
    </source>
</evidence>
<feature type="domain" description="AB hydrolase-1" evidence="2">
    <location>
        <begin position="81"/>
        <end position="195"/>
    </location>
</feature>
<evidence type="ECO:0000256" key="1">
    <source>
        <dbReference type="SAM" id="MobiDB-lite"/>
    </source>
</evidence>
<dbReference type="InterPro" id="IPR000073">
    <property type="entry name" value="AB_hydrolase_1"/>
</dbReference>
<feature type="compositionally biased region" description="Basic residues" evidence="1">
    <location>
        <begin position="314"/>
        <end position="327"/>
    </location>
</feature>
<dbReference type="InterPro" id="IPR029058">
    <property type="entry name" value="AB_hydrolase_fold"/>
</dbReference>
<keyword evidence="4" id="KW-1185">Reference proteome</keyword>
<sequence length="327" mass="35978">MKIVPNHETQANEIPPSRPAENRTASLHDPSATLPSSTSENHGIKGSYGGQKQKNIPPYRQRKKPQRDPKTAIDPPAGYHIILLHDAGSSGWATWQQVAHRLKTFGYDTIALDLPAHGCHIGREFIFAAARHDLRSKTRRLRVVYKYKPTAPSKVVLVGIGLGAQVALDFTSDAPQKMAGIIVSGASIHPPDDAAGWELETKSNAMQKHVDKMGVDAFEAVQAQSQSFKYVVPNKKKHPPVLVMRGEHDVPMATRDFEEIYDIAKGLNDKSDKMILRGARHNHAQDIPEHLADLIDGWVQALPKFSTPAASGNKGRHGNHTKAGRRN</sequence>
<feature type="region of interest" description="Disordered" evidence="1">
    <location>
        <begin position="1"/>
        <end position="75"/>
    </location>
</feature>